<evidence type="ECO:0000259" key="1">
    <source>
        <dbReference type="SMART" id="SM00670"/>
    </source>
</evidence>
<gene>
    <name evidence="2" type="ORF">LAFE_0E06766G</name>
</gene>
<proteinExistence type="predicted"/>
<dbReference type="InterPro" id="IPR002716">
    <property type="entry name" value="PIN_dom"/>
</dbReference>
<dbReference type="OMA" id="PTYTLKE"/>
<dbReference type="OrthoDB" id="5361617at2759"/>
<accession>A0A1G4MDB7</accession>
<evidence type="ECO:0000313" key="3">
    <source>
        <dbReference type="Proteomes" id="UP000190831"/>
    </source>
</evidence>
<name>A0A1G4MDB7_LACFM</name>
<evidence type="ECO:0000313" key="2">
    <source>
        <dbReference type="EMBL" id="SCW01765.1"/>
    </source>
</evidence>
<keyword evidence="3" id="KW-1185">Reference proteome</keyword>
<dbReference type="SMART" id="SM00670">
    <property type="entry name" value="PINc"/>
    <property type="match status" value="1"/>
</dbReference>
<reference evidence="3" key="1">
    <citation type="submission" date="2016-03" db="EMBL/GenBank/DDBJ databases">
        <authorList>
            <person name="Devillers H."/>
        </authorList>
    </citation>
    <scope>NUCLEOTIDE SEQUENCE [LARGE SCALE GENOMIC DNA]</scope>
</reference>
<organism evidence="2 3">
    <name type="scientific">Lachancea fermentati</name>
    <name type="common">Zygosaccharomyces fermentati</name>
    <dbReference type="NCBI Taxonomy" id="4955"/>
    <lineage>
        <taxon>Eukaryota</taxon>
        <taxon>Fungi</taxon>
        <taxon>Dikarya</taxon>
        <taxon>Ascomycota</taxon>
        <taxon>Saccharomycotina</taxon>
        <taxon>Saccharomycetes</taxon>
        <taxon>Saccharomycetales</taxon>
        <taxon>Saccharomycetaceae</taxon>
        <taxon>Lachancea</taxon>
    </lineage>
</organism>
<dbReference type="Proteomes" id="UP000190831">
    <property type="component" value="Chromosome E"/>
</dbReference>
<dbReference type="EMBL" id="LT598488">
    <property type="protein sequence ID" value="SCW01765.1"/>
    <property type="molecule type" value="Genomic_DNA"/>
</dbReference>
<feature type="domain" description="PIN" evidence="1">
    <location>
        <begin position="4"/>
        <end position="153"/>
    </location>
</feature>
<dbReference type="AlphaFoldDB" id="A0A1G4MDB7"/>
<dbReference type="Pfam" id="PF13638">
    <property type="entry name" value="PIN_4"/>
    <property type="match status" value="1"/>
</dbReference>
<sequence>MTEFCYILDASSLEKGIGNIKRWCEPATNARDVHLSLYIPSFTLQELDFLRYRRNSATARESLRFLDQTDASDRVDVIIEFTDLLDAIPWSDVLEHQVLDVPELDARSGNGPASRPLPRRFKNLLKSCVYKCHLEGSNQKSWTLVTEDPTVCRLAHAFQIPVCSLVEADNCVSKSVDRRSFEQSVRFNKNLKRRTVKEISDGKEVYKAKFDDTVYAPRGAGELWAP</sequence>
<protein>
    <submittedName>
        <fullName evidence="2">LAFE_0E06766g1_1</fullName>
    </submittedName>
</protein>